<dbReference type="FunFam" id="1.10.10.60:FF:000002">
    <property type="entry name" value="Myb family transcription factor"/>
    <property type="match status" value="1"/>
</dbReference>
<keyword evidence="2" id="KW-0238">DNA-binding</keyword>
<evidence type="ECO:0000256" key="4">
    <source>
        <dbReference type="ARBA" id="ARBA00023242"/>
    </source>
</evidence>
<dbReference type="InterPro" id="IPR017930">
    <property type="entry name" value="Myb_dom"/>
</dbReference>
<evidence type="ECO:0000259" key="5">
    <source>
        <dbReference type="PROSITE" id="PS51294"/>
    </source>
</evidence>
<dbReference type="PANTHER" id="PTHR31314:SF174">
    <property type="entry name" value="OS02G0241200 PROTEIN"/>
    <property type="match status" value="1"/>
</dbReference>
<keyword evidence="3" id="KW-0804">Transcription</keyword>
<feature type="domain" description="HTH myb-type" evidence="5">
    <location>
        <begin position="53"/>
        <end position="113"/>
    </location>
</feature>
<keyword evidence="1" id="KW-0805">Transcription regulation</keyword>
<evidence type="ECO:0000313" key="7">
    <source>
        <dbReference type="Proteomes" id="UP000036987"/>
    </source>
</evidence>
<dbReference type="EMBL" id="LFYR01000785">
    <property type="protein sequence ID" value="KMZ69210.1"/>
    <property type="molecule type" value="Genomic_DNA"/>
</dbReference>
<keyword evidence="4" id="KW-0539">Nucleus</keyword>
<dbReference type="Pfam" id="PF00249">
    <property type="entry name" value="Myb_DNA-binding"/>
    <property type="match status" value="1"/>
</dbReference>
<dbReference type="NCBIfam" id="TIGR01557">
    <property type="entry name" value="myb_SHAQKYF"/>
    <property type="match status" value="1"/>
</dbReference>
<gene>
    <name evidence="6" type="ORF">ZOSMA_21G00640</name>
</gene>
<accession>A0A0K9PLW1</accession>
<dbReference type="AlphaFoldDB" id="A0A0K9PLW1"/>
<keyword evidence="7" id="KW-1185">Reference proteome</keyword>
<organism evidence="6 7">
    <name type="scientific">Zostera marina</name>
    <name type="common">Eelgrass</name>
    <dbReference type="NCBI Taxonomy" id="29655"/>
    <lineage>
        <taxon>Eukaryota</taxon>
        <taxon>Viridiplantae</taxon>
        <taxon>Streptophyta</taxon>
        <taxon>Embryophyta</taxon>
        <taxon>Tracheophyta</taxon>
        <taxon>Spermatophyta</taxon>
        <taxon>Magnoliopsida</taxon>
        <taxon>Liliopsida</taxon>
        <taxon>Zosteraceae</taxon>
        <taxon>Zostera</taxon>
    </lineage>
</organism>
<evidence type="ECO:0000256" key="3">
    <source>
        <dbReference type="ARBA" id="ARBA00023163"/>
    </source>
</evidence>
<dbReference type="OrthoDB" id="551907at2759"/>
<dbReference type="PROSITE" id="PS51294">
    <property type="entry name" value="HTH_MYB"/>
    <property type="match status" value="1"/>
</dbReference>
<sequence>MRGSGEKQEEEKEEVTVLLRPNKKPCLLDLNSGEEEHGGGITSKGSRVRQYIRSKIPRLRWTSDLHMSFVNAVERLGGQERATPKLVLQMMNVRGLSIAHVKSHLQMYRSKKLDDSGQEKPAEITVSDIIHNSRSLFSDILYCRTTATTASCFPPSFRMAGNHGVLSSGSRSYDYSQLLQFPSSTHQTFDLQRPSVSTPYGIFNQRKDALFGWPWQTHLISSSLQGHPSRYQMPFSLEVSEFQY</sequence>
<name>A0A0K9PLW1_ZOSMR</name>
<reference evidence="7" key="1">
    <citation type="journal article" date="2016" name="Nature">
        <title>The genome of the seagrass Zostera marina reveals angiosperm adaptation to the sea.</title>
        <authorList>
            <person name="Olsen J.L."/>
            <person name="Rouze P."/>
            <person name="Verhelst B."/>
            <person name="Lin Y.-C."/>
            <person name="Bayer T."/>
            <person name="Collen J."/>
            <person name="Dattolo E."/>
            <person name="De Paoli E."/>
            <person name="Dittami S."/>
            <person name="Maumus F."/>
            <person name="Michel G."/>
            <person name="Kersting A."/>
            <person name="Lauritano C."/>
            <person name="Lohaus R."/>
            <person name="Toepel M."/>
            <person name="Tonon T."/>
            <person name="Vanneste K."/>
            <person name="Amirebrahimi M."/>
            <person name="Brakel J."/>
            <person name="Bostroem C."/>
            <person name="Chovatia M."/>
            <person name="Grimwood J."/>
            <person name="Jenkins J.W."/>
            <person name="Jueterbock A."/>
            <person name="Mraz A."/>
            <person name="Stam W.T."/>
            <person name="Tice H."/>
            <person name="Bornberg-Bauer E."/>
            <person name="Green P.J."/>
            <person name="Pearson G.A."/>
            <person name="Procaccini G."/>
            <person name="Duarte C.M."/>
            <person name="Schmutz J."/>
            <person name="Reusch T.B.H."/>
            <person name="Van de Peer Y."/>
        </authorList>
    </citation>
    <scope>NUCLEOTIDE SEQUENCE [LARGE SCALE GENOMIC DNA]</scope>
    <source>
        <strain evidence="7">cv. Finnish</strain>
    </source>
</reference>
<dbReference type="InterPro" id="IPR009057">
    <property type="entry name" value="Homeodomain-like_sf"/>
</dbReference>
<dbReference type="InterPro" id="IPR046955">
    <property type="entry name" value="PHR1-like"/>
</dbReference>
<dbReference type="PANTHER" id="PTHR31314">
    <property type="entry name" value="MYB FAMILY TRANSCRIPTION FACTOR PHL7-LIKE"/>
    <property type="match status" value="1"/>
</dbReference>
<evidence type="ECO:0000256" key="1">
    <source>
        <dbReference type="ARBA" id="ARBA00023015"/>
    </source>
</evidence>
<comment type="caution">
    <text evidence="6">The sequence shown here is derived from an EMBL/GenBank/DDBJ whole genome shotgun (WGS) entry which is preliminary data.</text>
</comment>
<dbReference type="Gene3D" id="1.10.10.60">
    <property type="entry name" value="Homeodomain-like"/>
    <property type="match status" value="1"/>
</dbReference>
<dbReference type="Proteomes" id="UP000036987">
    <property type="component" value="Unassembled WGS sequence"/>
</dbReference>
<dbReference type="GO" id="GO:0003700">
    <property type="term" value="F:DNA-binding transcription factor activity"/>
    <property type="evidence" value="ECO:0007669"/>
    <property type="project" value="InterPro"/>
</dbReference>
<dbReference type="InterPro" id="IPR006447">
    <property type="entry name" value="Myb_dom_plants"/>
</dbReference>
<evidence type="ECO:0000256" key="2">
    <source>
        <dbReference type="ARBA" id="ARBA00023125"/>
    </source>
</evidence>
<dbReference type="SUPFAM" id="SSF46689">
    <property type="entry name" value="Homeodomain-like"/>
    <property type="match status" value="1"/>
</dbReference>
<dbReference type="GO" id="GO:0003677">
    <property type="term" value="F:DNA binding"/>
    <property type="evidence" value="ECO:0007669"/>
    <property type="project" value="UniProtKB-KW"/>
</dbReference>
<dbReference type="STRING" id="29655.A0A0K9PLW1"/>
<proteinExistence type="predicted"/>
<protein>
    <recommendedName>
        <fullName evidence="5">HTH myb-type domain-containing protein</fullName>
    </recommendedName>
</protein>
<evidence type="ECO:0000313" key="6">
    <source>
        <dbReference type="EMBL" id="KMZ69210.1"/>
    </source>
</evidence>
<dbReference type="InterPro" id="IPR001005">
    <property type="entry name" value="SANT/Myb"/>
</dbReference>